<dbReference type="KEGG" id="vg:37627365"/>
<dbReference type="GeneID" id="37627365"/>
<keyword evidence="1" id="KW-0812">Transmembrane</keyword>
<dbReference type="Proteomes" id="UP000145727">
    <property type="component" value="Segment"/>
</dbReference>
<organism evidence="2 3">
    <name type="scientific">Rochambeau virus</name>
    <dbReference type="NCBI Taxonomy" id="380435"/>
    <lineage>
        <taxon>Viruses</taxon>
        <taxon>Riboviria</taxon>
        <taxon>Orthornavirae</taxon>
        <taxon>Negarnaviricota</taxon>
        <taxon>Haploviricotina</taxon>
        <taxon>Monjiviricetes</taxon>
        <taxon>Mononegavirales</taxon>
        <taxon>Rhabdoviridae</taxon>
        <taxon>Alpharhabdovirinae</taxon>
        <taxon>Curiovirus</taxon>
        <taxon>Curiovirus rochambeau</taxon>
    </lineage>
</organism>
<dbReference type="RefSeq" id="YP_009362152.1">
    <property type="nucleotide sequence ID" value="NC_034534.1"/>
</dbReference>
<dbReference type="EMBL" id="KM205012">
    <property type="protein sequence ID" value="AJR28506.1"/>
    <property type="molecule type" value="Viral_cRNA"/>
</dbReference>
<evidence type="ECO:0000313" key="2">
    <source>
        <dbReference type="EMBL" id="AJR28506.1"/>
    </source>
</evidence>
<accession>A0A0D3R1K8</accession>
<evidence type="ECO:0000256" key="1">
    <source>
        <dbReference type="SAM" id="Phobius"/>
    </source>
</evidence>
<name>A0A0D3R1K8_9RHAB</name>
<proteinExistence type="predicted"/>
<feature type="transmembrane region" description="Helical" evidence="1">
    <location>
        <begin position="24"/>
        <end position="44"/>
    </location>
</feature>
<keyword evidence="1" id="KW-1133">Transmembrane helix</keyword>
<keyword evidence="3" id="KW-1185">Reference proteome</keyword>
<evidence type="ECO:0000313" key="3">
    <source>
        <dbReference type="Proteomes" id="UP000145727"/>
    </source>
</evidence>
<reference evidence="2 3" key="1">
    <citation type="journal article" date="2015" name="PLoS Pathog.">
        <title>Evolution of genome size and complexity in the rhabdoviridae.</title>
        <authorList>
            <person name="Walker P.J."/>
            <person name="Firth C."/>
            <person name="Widen S.G."/>
            <person name="Blasdell K.R."/>
            <person name="Guzman H."/>
            <person name="Wood T.G."/>
            <person name="Paradkar P.N."/>
            <person name="Holmes E.C."/>
            <person name="Tesh R.B."/>
            <person name="Vasilakis N."/>
        </authorList>
    </citation>
    <scope>NUCLEOTIDE SEQUENCE [LARGE SCALE GENOMIC DNA]</scope>
    <source>
        <strain evidence="2">CaAr16102</strain>
    </source>
</reference>
<keyword evidence="1" id="KW-0472">Membrane</keyword>
<protein>
    <submittedName>
        <fullName evidence="2">Uncharacterized protein</fullName>
    </submittedName>
</protein>
<sequence>MEPVLEKNWGGNILEGFGKYWVEVRYWVSVSFWFFIGIILIKIIKSLVLIGEKIVSCSGAIYSIIKKHCLRIKRTTRRRRKIKKHHHNDPTR</sequence>